<dbReference type="VEuPathDB" id="TrichDB:TRFO_32202"/>
<dbReference type="InterPro" id="IPR018247">
    <property type="entry name" value="EF_Hand_1_Ca_BS"/>
</dbReference>
<sequence length="538" mass="59889">MGQGESIDSLRVNAEISPEELEKLQKEFNEYDDNHNNLLERRELEAFLSNQMPELVRFSRVIMDLFGTGKKGTITFDNFKIFYLSLQKVGIDESDPMSLPMLIFSKLDKDNSYYISAKEIKHLWKLLRPKHSKKKVTLKEVEEVIKKQHPAREKWGLSRDEFIRLFDSFLTTAPTIAEEVPDSLPKIYGGGQNKMHQVGTIPKASVPDIIETATASNLKCICAGDSHTVIIDERCIVYGLGSNKLFQIGGPETEYPQPTIIMVHTKNLVWAAAGENFTVYLDEEGKILYCGQICKSVSDNEVKPIIINPEKQSQYVYLAASTTRFAAIDTLGRISIFTSDPRQQPSRCTLPKPAYDVACGCTNFTNKFFAIAITVDGQLYGYEALNKELHHFAPIPQLNNIPVLKVFGYSHHAAVLTTDGRVMMYGCGNCGQCGNGHKGNNDVFKQVKGNLNSVFVDCAVGEEHSLFLNKEGQIFSCGNNQFFQLMIGKTKDVVLNLTPTPLIKGKAVSVACGSNHSLTLVDAKKIKHPGMTAFGLNQ</sequence>
<evidence type="ECO:0000313" key="5">
    <source>
        <dbReference type="Proteomes" id="UP000179807"/>
    </source>
</evidence>
<dbReference type="EMBL" id="MLAK01000930">
    <property type="protein sequence ID" value="OHT00946.1"/>
    <property type="molecule type" value="Genomic_DNA"/>
</dbReference>
<dbReference type="Gene3D" id="2.130.10.30">
    <property type="entry name" value="Regulator of chromosome condensation 1/beta-lactamase-inhibitor protein II"/>
    <property type="match status" value="2"/>
</dbReference>
<dbReference type="OrthoDB" id="10256179at2759"/>
<feature type="repeat" description="RCC1" evidence="2">
    <location>
        <begin position="235"/>
        <end position="284"/>
    </location>
</feature>
<name>A0A1J4JQC3_9EUKA</name>
<gene>
    <name evidence="4" type="ORF">TRFO_32202</name>
</gene>
<feature type="repeat" description="RCC1" evidence="2">
    <location>
        <begin position="185"/>
        <end position="234"/>
    </location>
</feature>
<dbReference type="SUPFAM" id="SSF50985">
    <property type="entry name" value="RCC1/BLIP-II"/>
    <property type="match status" value="1"/>
</dbReference>
<evidence type="ECO:0000256" key="2">
    <source>
        <dbReference type="PROSITE-ProRule" id="PRU00235"/>
    </source>
</evidence>
<evidence type="ECO:0000256" key="1">
    <source>
        <dbReference type="ARBA" id="ARBA00022837"/>
    </source>
</evidence>
<keyword evidence="5" id="KW-1185">Reference proteome</keyword>
<dbReference type="GO" id="GO:0005085">
    <property type="term" value="F:guanyl-nucleotide exchange factor activity"/>
    <property type="evidence" value="ECO:0007669"/>
    <property type="project" value="TreeGrafter"/>
</dbReference>
<dbReference type="InterPro" id="IPR000408">
    <property type="entry name" value="Reg_chr_condens"/>
</dbReference>
<dbReference type="GeneID" id="94843080"/>
<evidence type="ECO:0000313" key="4">
    <source>
        <dbReference type="EMBL" id="OHT00946.1"/>
    </source>
</evidence>
<feature type="domain" description="EF-hand" evidence="3">
    <location>
        <begin position="19"/>
        <end position="54"/>
    </location>
</feature>
<dbReference type="PANTHER" id="PTHR45982:SF1">
    <property type="entry name" value="REGULATOR OF CHROMOSOME CONDENSATION"/>
    <property type="match status" value="1"/>
</dbReference>
<dbReference type="Gene3D" id="1.10.238.10">
    <property type="entry name" value="EF-hand"/>
    <property type="match status" value="1"/>
</dbReference>
<accession>A0A1J4JQC3</accession>
<dbReference type="PROSITE" id="PS00018">
    <property type="entry name" value="EF_HAND_1"/>
    <property type="match status" value="1"/>
</dbReference>
<dbReference type="InterPro" id="IPR002048">
    <property type="entry name" value="EF_hand_dom"/>
</dbReference>
<dbReference type="PROSITE" id="PS50012">
    <property type="entry name" value="RCC1_3"/>
    <property type="match status" value="4"/>
</dbReference>
<dbReference type="InterPro" id="IPR011992">
    <property type="entry name" value="EF-hand-dom_pair"/>
</dbReference>
<dbReference type="PROSITE" id="PS50222">
    <property type="entry name" value="EF_HAND_2"/>
    <property type="match status" value="1"/>
</dbReference>
<proteinExistence type="predicted"/>
<dbReference type="Proteomes" id="UP000179807">
    <property type="component" value="Unassembled WGS sequence"/>
</dbReference>
<dbReference type="PRINTS" id="PR00633">
    <property type="entry name" value="RCCNDNSATION"/>
</dbReference>
<dbReference type="GO" id="GO:0005509">
    <property type="term" value="F:calcium ion binding"/>
    <property type="evidence" value="ECO:0007669"/>
    <property type="project" value="InterPro"/>
</dbReference>
<feature type="repeat" description="RCC1" evidence="2">
    <location>
        <begin position="420"/>
        <end position="471"/>
    </location>
</feature>
<dbReference type="PANTHER" id="PTHR45982">
    <property type="entry name" value="REGULATOR OF CHROMOSOME CONDENSATION"/>
    <property type="match status" value="1"/>
</dbReference>
<comment type="caution">
    <text evidence="4">The sequence shown here is derived from an EMBL/GenBank/DDBJ whole genome shotgun (WGS) entry which is preliminary data.</text>
</comment>
<dbReference type="InterPro" id="IPR009091">
    <property type="entry name" value="RCC1/BLIP-II"/>
</dbReference>
<keyword evidence="1" id="KW-0106">Calcium</keyword>
<dbReference type="GO" id="GO:0005737">
    <property type="term" value="C:cytoplasm"/>
    <property type="evidence" value="ECO:0007669"/>
    <property type="project" value="TreeGrafter"/>
</dbReference>
<dbReference type="SMART" id="SM00054">
    <property type="entry name" value="EFh"/>
    <property type="match status" value="3"/>
</dbReference>
<reference evidence="4" key="1">
    <citation type="submission" date="2016-10" db="EMBL/GenBank/DDBJ databases">
        <authorList>
            <person name="Benchimol M."/>
            <person name="Almeida L.G."/>
            <person name="Vasconcelos A.T."/>
            <person name="Perreira-Neves A."/>
            <person name="Rosa I.A."/>
            <person name="Tasca T."/>
            <person name="Bogo M.R."/>
            <person name="de Souza W."/>
        </authorList>
    </citation>
    <scope>NUCLEOTIDE SEQUENCE [LARGE SCALE GENOMIC DNA]</scope>
    <source>
        <strain evidence="4">K</strain>
    </source>
</reference>
<dbReference type="PROSITE" id="PS00626">
    <property type="entry name" value="RCC1_2"/>
    <property type="match status" value="1"/>
</dbReference>
<evidence type="ECO:0000259" key="3">
    <source>
        <dbReference type="PROSITE" id="PS50222"/>
    </source>
</evidence>
<protein>
    <recommendedName>
        <fullName evidence="3">EF-hand domain-containing protein</fullName>
    </recommendedName>
</protein>
<feature type="repeat" description="RCC1" evidence="2">
    <location>
        <begin position="472"/>
        <end position="523"/>
    </location>
</feature>
<dbReference type="Pfam" id="PF00415">
    <property type="entry name" value="RCC1"/>
    <property type="match status" value="1"/>
</dbReference>
<dbReference type="RefSeq" id="XP_068354082.1">
    <property type="nucleotide sequence ID" value="XM_068508376.1"/>
</dbReference>
<dbReference type="InterPro" id="IPR051553">
    <property type="entry name" value="Ran_GTPase-activating"/>
</dbReference>
<dbReference type="SUPFAM" id="SSF47473">
    <property type="entry name" value="EF-hand"/>
    <property type="match status" value="1"/>
</dbReference>
<dbReference type="AlphaFoldDB" id="A0A1J4JQC3"/>
<dbReference type="Pfam" id="PF13540">
    <property type="entry name" value="RCC1_2"/>
    <property type="match status" value="1"/>
</dbReference>
<organism evidence="4 5">
    <name type="scientific">Tritrichomonas foetus</name>
    <dbReference type="NCBI Taxonomy" id="1144522"/>
    <lineage>
        <taxon>Eukaryota</taxon>
        <taxon>Metamonada</taxon>
        <taxon>Parabasalia</taxon>
        <taxon>Tritrichomonadida</taxon>
        <taxon>Tritrichomonadidae</taxon>
        <taxon>Tritrichomonas</taxon>
    </lineage>
</organism>